<protein>
    <submittedName>
        <fullName evidence="2">Uncharacterized protein</fullName>
    </submittedName>
</protein>
<keyword evidence="1" id="KW-0812">Transmembrane</keyword>
<evidence type="ECO:0000313" key="3">
    <source>
        <dbReference type="Proteomes" id="UP000078459"/>
    </source>
</evidence>
<keyword evidence="1" id="KW-0472">Membrane</keyword>
<proteinExistence type="predicted"/>
<feature type="transmembrane region" description="Helical" evidence="1">
    <location>
        <begin position="14"/>
        <end position="34"/>
    </location>
</feature>
<evidence type="ECO:0000256" key="1">
    <source>
        <dbReference type="SAM" id="Phobius"/>
    </source>
</evidence>
<evidence type="ECO:0000313" key="2">
    <source>
        <dbReference type="EMBL" id="OAQ41611.1"/>
    </source>
</evidence>
<accession>A0A179DKR1</accession>
<keyword evidence="1" id="KW-1133">Transmembrane helix</keyword>
<reference evidence="2 3" key="1">
    <citation type="submission" date="2016-04" db="EMBL/GenBank/DDBJ databases">
        <authorList>
            <person name="Evans L.H."/>
            <person name="Alamgir A."/>
            <person name="Owens N."/>
            <person name="Weber N.D."/>
            <person name="Virtaneva K."/>
            <person name="Barbian K."/>
            <person name="Babar A."/>
            <person name="Rosenke K."/>
        </authorList>
    </citation>
    <scope>NUCLEOTIDE SEQUENCE [LARGE SCALE GENOMIC DNA]</scope>
    <source>
        <strain evidence="2 3">CCM 8644</strain>
    </source>
</reference>
<feature type="transmembrane region" description="Helical" evidence="1">
    <location>
        <begin position="55"/>
        <end position="73"/>
    </location>
</feature>
<dbReference type="EMBL" id="LWHJ01000011">
    <property type="protein sequence ID" value="OAQ41611.1"/>
    <property type="molecule type" value="Genomic_DNA"/>
</dbReference>
<sequence>MSGIMIYDLLTGKINFWLAFLAFGSGNLLGYLVGSISKIKWHEEDSVVIAKMDRIGIIILVIYLSFSLSRRWIFGHWIHGDMLSAFSFSFAAGVILGRFISTRIKIRNVLKEQGRLMKP</sequence>
<feature type="transmembrane region" description="Helical" evidence="1">
    <location>
        <begin position="85"/>
        <end position="101"/>
    </location>
</feature>
<comment type="caution">
    <text evidence="2">The sequence shown here is derived from an EMBL/GenBank/DDBJ whole genome shotgun (WGS) entry which is preliminary data.</text>
</comment>
<keyword evidence="3" id="KW-1185">Reference proteome</keyword>
<name>A0A179DKR1_9SPHI</name>
<organism evidence="2 3">
    <name type="scientific">Pedobacter psychrophilus</name>
    <dbReference type="NCBI Taxonomy" id="1826909"/>
    <lineage>
        <taxon>Bacteria</taxon>
        <taxon>Pseudomonadati</taxon>
        <taxon>Bacteroidota</taxon>
        <taxon>Sphingobacteriia</taxon>
        <taxon>Sphingobacteriales</taxon>
        <taxon>Sphingobacteriaceae</taxon>
        <taxon>Pedobacter</taxon>
    </lineage>
</organism>
<gene>
    <name evidence="2" type="ORF">A5893_00430</name>
</gene>
<reference evidence="2 3" key="2">
    <citation type="submission" date="2016-06" db="EMBL/GenBank/DDBJ databases">
        <title>Pedobacter psychrophilus sp. nov., isolated from Antarctic fragmentary rock.</title>
        <authorList>
            <person name="Svec P."/>
        </authorList>
    </citation>
    <scope>NUCLEOTIDE SEQUENCE [LARGE SCALE GENOMIC DNA]</scope>
    <source>
        <strain evidence="2 3">CCM 8644</strain>
    </source>
</reference>
<dbReference type="Proteomes" id="UP000078459">
    <property type="component" value="Unassembled WGS sequence"/>
</dbReference>
<dbReference type="AlphaFoldDB" id="A0A179DKR1"/>